<dbReference type="AlphaFoldDB" id="A0A8E2F527"/>
<protein>
    <submittedName>
        <fullName evidence="3">Putative metallo-beta-lactamase domain protein</fullName>
    </submittedName>
</protein>
<organism evidence="3 4">
    <name type="scientific">Glonium stellatum</name>
    <dbReference type="NCBI Taxonomy" id="574774"/>
    <lineage>
        <taxon>Eukaryota</taxon>
        <taxon>Fungi</taxon>
        <taxon>Dikarya</taxon>
        <taxon>Ascomycota</taxon>
        <taxon>Pezizomycotina</taxon>
        <taxon>Dothideomycetes</taxon>
        <taxon>Pleosporomycetidae</taxon>
        <taxon>Gloniales</taxon>
        <taxon>Gloniaceae</taxon>
        <taxon>Glonium</taxon>
    </lineage>
</organism>
<dbReference type="SMART" id="SM00849">
    <property type="entry name" value="Lactamase_B"/>
    <property type="match status" value="1"/>
</dbReference>
<dbReference type="PANTHER" id="PTHR43084">
    <property type="entry name" value="PERSULFIDE DIOXYGENASE ETHE1"/>
    <property type="match status" value="1"/>
</dbReference>
<gene>
    <name evidence="3" type="ORF">AOQ84DRAFT_438459</name>
</gene>
<keyword evidence="1" id="KW-0479">Metal-binding</keyword>
<dbReference type="Pfam" id="PF00753">
    <property type="entry name" value="Lactamase_B"/>
    <property type="match status" value="1"/>
</dbReference>
<proteinExistence type="predicted"/>
<dbReference type="GO" id="GO:0046872">
    <property type="term" value="F:metal ion binding"/>
    <property type="evidence" value="ECO:0007669"/>
    <property type="project" value="UniProtKB-KW"/>
</dbReference>
<dbReference type="GO" id="GO:0070813">
    <property type="term" value="P:hydrogen sulfide metabolic process"/>
    <property type="evidence" value="ECO:0007669"/>
    <property type="project" value="TreeGrafter"/>
</dbReference>
<dbReference type="GO" id="GO:0050313">
    <property type="term" value="F:sulfur dioxygenase activity"/>
    <property type="evidence" value="ECO:0007669"/>
    <property type="project" value="InterPro"/>
</dbReference>
<dbReference type="InterPro" id="IPR036866">
    <property type="entry name" value="RibonucZ/Hydroxyglut_hydro"/>
</dbReference>
<reference evidence="3 4" key="1">
    <citation type="journal article" date="2016" name="Nat. Commun.">
        <title>Ectomycorrhizal ecology is imprinted in the genome of the dominant symbiotic fungus Cenococcum geophilum.</title>
        <authorList>
            <consortium name="DOE Joint Genome Institute"/>
            <person name="Peter M."/>
            <person name="Kohler A."/>
            <person name="Ohm R.A."/>
            <person name="Kuo A."/>
            <person name="Krutzmann J."/>
            <person name="Morin E."/>
            <person name="Arend M."/>
            <person name="Barry K.W."/>
            <person name="Binder M."/>
            <person name="Choi C."/>
            <person name="Clum A."/>
            <person name="Copeland A."/>
            <person name="Grisel N."/>
            <person name="Haridas S."/>
            <person name="Kipfer T."/>
            <person name="LaButti K."/>
            <person name="Lindquist E."/>
            <person name="Lipzen A."/>
            <person name="Maire R."/>
            <person name="Meier B."/>
            <person name="Mihaltcheva S."/>
            <person name="Molinier V."/>
            <person name="Murat C."/>
            <person name="Poggeler S."/>
            <person name="Quandt C.A."/>
            <person name="Sperisen C."/>
            <person name="Tritt A."/>
            <person name="Tisserant E."/>
            <person name="Crous P.W."/>
            <person name="Henrissat B."/>
            <person name="Nehls U."/>
            <person name="Egli S."/>
            <person name="Spatafora J.W."/>
            <person name="Grigoriev I.V."/>
            <person name="Martin F.M."/>
        </authorList>
    </citation>
    <scope>NUCLEOTIDE SEQUENCE [LARGE SCALE GENOMIC DNA]</scope>
    <source>
        <strain evidence="3 4">CBS 207.34</strain>
    </source>
</reference>
<name>A0A8E2F527_9PEZI</name>
<accession>A0A8E2F527</accession>
<evidence type="ECO:0000256" key="1">
    <source>
        <dbReference type="ARBA" id="ARBA00022723"/>
    </source>
</evidence>
<dbReference type="Proteomes" id="UP000250140">
    <property type="component" value="Unassembled WGS sequence"/>
</dbReference>
<dbReference type="InterPro" id="IPR051682">
    <property type="entry name" value="Mito_Persulfide_Diox"/>
</dbReference>
<feature type="domain" description="Metallo-beta-lactamase" evidence="2">
    <location>
        <begin position="18"/>
        <end position="212"/>
    </location>
</feature>
<evidence type="ECO:0000313" key="3">
    <source>
        <dbReference type="EMBL" id="OCL10271.1"/>
    </source>
</evidence>
<dbReference type="InterPro" id="IPR044528">
    <property type="entry name" value="POD-like_MBL-fold"/>
</dbReference>
<keyword evidence="4" id="KW-1185">Reference proteome</keyword>
<dbReference type="PANTHER" id="PTHR43084:SF1">
    <property type="entry name" value="PERSULFIDE DIOXYGENASE ETHE1, MITOCHONDRIAL"/>
    <property type="match status" value="1"/>
</dbReference>
<dbReference type="FunFam" id="3.60.15.10:FF:000033">
    <property type="entry name" value="MBL fold metallo-hydrolase"/>
    <property type="match status" value="1"/>
</dbReference>
<dbReference type="OrthoDB" id="449487at2759"/>
<dbReference type="GO" id="GO:0006749">
    <property type="term" value="P:glutathione metabolic process"/>
    <property type="evidence" value="ECO:0007669"/>
    <property type="project" value="InterPro"/>
</dbReference>
<dbReference type="SUPFAM" id="SSF56281">
    <property type="entry name" value="Metallo-hydrolase/oxidoreductase"/>
    <property type="match status" value="1"/>
</dbReference>
<dbReference type="Gene3D" id="3.60.15.10">
    <property type="entry name" value="Ribonuclease Z/Hydroxyacylglutathione hydrolase-like"/>
    <property type="match status" value="1"/>
</dbReference>
<dbReference type="CDD" id="cd07724">
    <property type="entry name" value="POD-like_MBL-fold"/>
    <property type="match status" value="1"/>
</dbReference>
<evidence type="ECO:0000313" key="4">
    <source>
        <dbReference type="Proteomes" id="UP000250140"/>
    </source>
</evidence>
<sequence length="304" mass="33778">MTSKHQADIHTIFEPKTGTWQYIVADPKTKEAVIIDSVLDFDPASSTLSTTSADNVLAEISKHGYTITHILETHAHADHLTASRYLQSTLQKQGQPRPSIGIGKRITQVQATFAPKYGVDEKHLSDTFDILFDDNATFAVGCLEAKVLHLPGHTPDHVGYQIGTAVFTGDSIFNPDVGSARCDFPGGSATDLFRSMRTLLALPDYFRLYTGHDYPPGERGTPLPYTTVAEQNERNKHVKKGVEEAQFVQWRRERDARLGEPRLLHQALQFNIRGGSLPEVTEGGLRFLRVPVKVPAAMWKSARF</sequence>
<evidence type="ECO:0000259" key="2">
    <source>
        <dbReference type="SMART" id="SM00849"/>
    </source>
</evidence>
<dbReference type="InterPro" id="IPR001279">
    <property type="entry name" value="Metallo-B-lactamas"/>
</dbReference>
<dbReference type="EMBL" id="KV749278">
    <property type="protein sequence ID" value="OCL10271.1"/>
    <property type="molecule type" value="Genomic_DNA"/>
</dbReference>